<organism evidence="2 3">
    <name type="scientific">Bacteroides helcogenes (strain ATCC 35417 / DSM 20613 / JCM 6297 / CCUG 15421 / P 36-108)</name>
    <dbReference type="NCBI Taxonomy" id="693979"/>
    <lineage>
        <taxon>Bacteria</taxon>
        <taxon>Pseudomonadati</taxon>
        <taxon>Bacteroidota</taxon>
        <taxon>Bacteroidia</taxon>
        <taxon>Bacteroidales</taxon>
        <taxon>Bacteroidaceae</taxon>
        <taxon>Bacteroides</taxon>
    </lineage>
</organism>
<dbReference type="eggNOG" id="ENOG502ZAWV">
    <property type="taxonomic scope" value="Bacteria"/>
</dbReference>
<dbReference type="RefSeq" id="WP_013546746.1">
    <property type="nucleotide sequence ID" value="NC_014933.1"/>
</dbReference>
<dbReference type="OrthoDB" id="9760059at2"/>
<dbReference type="HOGENOM" id="CLU_284790_0_0_10"/>
<dbReference type="KEGG" id="bhl:Bache_1141"/>
<dbReference type="CDD" id="cd13120">
    <property type="entry name" value="BF2867_like_N"/>
    <property type="match status" value="1"/>
</dbReference>
<sequence length="1089" mass="113119">MLKLQSSLKATVCMAAVALAAAGCSQDEFADQAAVKGNTTIVASFEGADTRTSVNDKNEVVWNKDDAFGLFYTTTQNTSQNTTTTAAQFTATTADGQSTTATFSGTLDANVTTSYAVYPYQDGMKLDNSTVTMKLPATIDYTTASNGPMYAPASDISSNISFKHLAGLLKLSVSKGIAAEAKKFVITADKNIAGTATADLSKDAPVLVISSTDTNTDTGKTITVNLNFSTATTATTDFYIPIPAGSYSTLSAQLFDNSNKALSAAKEWSNITVTRAGMLTSAFGFVTIGAEVSNNEGIKSAISAAVPTAPTTETTTEVKVASTIDTSASGGISTIALPVTEKSNVGLSLEAVPTTSDNAPLVISDATDSNAETATSAEVSKNTVTVAIPQVTDGTTAPVLKITMPSSTVALDATGTAGTTYGTITAKTANNTLVVKNKVTVSKLIVAGGNVRVQNGGTITAIERATNFTDTPFLIKEEGATIPASPTGFTVISAAEYDLMMAAKNGGTYVLSADVTLAKPIVIKKDVVLDLNGHSIKPVSGELTIPETDYVSKDALIIVNRKATLTINDATGNGSIDANGNTTVYAAVKMTDAIEKADTGVATLIVNGGTLKGYQAGISGNGTRHNTEITINGGTITSANTATDTKLEATGIYHPQFGILNINGGTIKGYDSGIEMRAGKLTVSNGAIESTATTFSEGKNGNGKTIVGAAVSVSQHTTNLELNATIKGGTLTGVYALYEKDLQDTNVTGISMSVTAGNLNGKVYSQNCKAFAKGGVFTDPAVLNYLATGANVKVNMTADCSIGNINIANGQTVDMNLNAKTLTLTNQSNNNIKGKATFSNGNIIQASGSDGMLYAQENGDLTLDKIYMSGANYALWAQGPNVKLNVINKSEIHAEFFPISTNASINGSGLTYGQNAIITLSDSKFIGTETGFMNNVPAKVTITNCEFSGNHQAAFLRGGDYTITNSKFTLNATLEHTHKENHHFTTWSEGNQATFAALTIGNYKSTAYQYYTKVAMTKVTAEVTGTYASSFPAMHVCANAAKDLGVTLTYDTTSSTFTSSYSPAIEYGTTNITVNGKAVVAESDKFIIK</sequence>
<dbReference type="Proteomes" id="UP000008630">
    <property type="component" value="Chromosome"/>
</dbReference>
<dbReference type="PATRIC" id="fig|693979.3.peg.1208"/>
<gene>
    <name evidence="2" type="ordered locus">Bache_1141</name>
</gene>
<evidence type="ECO:0000313" key="3">
    <source>
        <dbReference type="Proteomes" id="UP000008630"/>
    </source>
</evidence>
<feature type="chain" id="PRO_5003211432" description="Lipoprotein" evidence="1">
    <location>
        <begin position="31"/>
        <end position="1089"/>
    </location>
</feature>
<keyword evidence="1" id="KW-0732">Signal</keyword>
<evidence type="ECO:0000313" key="2">
    <source>
        <dbReference type="EMBL" id="ADV43151.1"/>
    </source>
</evidence>
<accession>E6SSN8</accession>
<dbReference type="EMBL" id="CP002352">
    <property type="protein sequence ID" value="ADV43151.1"/>
    <property type="molecule type" value="Genomic_DNA"/>
</dbReference>
<evidence type="ECO:0008006" key="4">
    <source>
        <dbReference type="Google" id="ProtNLM"/>
    </source>
</evidence>
<reference key="1">
    <citation type="submission" date="2010-11" db="EMBL/GenBank/DDBJ databases">
        <title>The complete genome of Bacteroides helcogenes P 36-108.</title>
        <authorList>
            <consortium name="US DOE Joint Genome Institute (JGI-PGF)"/>
            <person name="Lucas S."/>
            <person name="Copeland A."/>
            <person name="Lapidus A."/>
            <person name="Bruce D."/>
            <person name="Goodwin L."/>
            <person name="Pitluck S."/>
            <person name="Kyrpides N."/>
            <person name="Mavromatis K."/>
            <person name="Ivanova N."/>
            <person name="Zeytun A."/>
            <person name="Brettin T."/>
            <person name="Detter J.C."/>
            <person name="Tapia R."/>
            <person name="Han C."/>
            <person name="Land M."/>
            <person name="Hauser L."/>
            <person name="Markowitz V."/>
            <person name="Cheng J.-F."/>
            <person name="Hugenholtz P."/>
            <person name="Woyke T."/>
            <person name="Wu D."/>
            <person name="Gronow S."/>
            <person name="Wellnitz S."/>
            <person name="Brambilla E."/>
            <person name="Klenk H.-P."/>
            <person name="Eisen J.A."/>
        </authorList>
    </citation>
    <scope>NUCLEOTIDE SEQUENCE</scope>
    <source>
        <strain>P 36-108</strain>
    </source>
</reference>
<dbReference type="PROSITE" id="PS51257">
    <property type="entry name" value="PROKAR_LIPOPROTEIN"/>
    <property type="match status" value="1"/>
</dbReference>
<dbReference type="AlphaFoldDB" id="E6SSN8"/>
<feature type="signal peptide" evidence="1">
    <location>
        <begin position="1"/>
        <end position="30"/>
    </location>
</feature>
<reference evidence="2 3" key="2">
    <citation type="journal article" date="2011" name="Stand. Genomic Sci.">
        <title>Complete genome sequence of Bacteroides helcogenes type strain (P 36-108).</title>
        <authorList>
            <person name="Pati A."/>
            <person name="Gronow S."/>
            <person name="Zeytun A."/>
            <person name="Lapidus A."/>
            <person name="Nolan M."/>
            <person name="Hammon N."/>
            <person name="Deshpande S."/>
            <person name="Cheng J.F."/>
            <person name="Tapia R."/>
            <person name="Han C."/>
            <person name="Goodwin L."/>
            <person name="Pitluck S."/>
            <person name="Liolios K."/>
            <person name="Pagani I."/>
            <person name="Ivanova N."/>
            <person name="Mavromatis K."/>
            <person name="Chen A."/>
            <person name="Palaniappan K."/>
            <person name="Land M."/>
            <person name="Hauser L."/>
            <person name="Chang Y.J."/>
            <person name="Jeffries C.D."/>
            <person name="Detter J.C."/>
            <person name="Brambilla E."/>
            <person name="Rohde M."/>
            <person name="Goker M."/>
            <person name="Woyke T."/>
            <person name="Bristow J."/>
            <person name="Eisen J.A."/>
            <person name="Markowitz V."/>
            <person name="Hugenholtz P."/>
            <person name="Kyrpides N.C."/>
            <person name="Klenk H.P."/>
            <person name="Lucas S."/>
        </authorList>
    </citation>
    <scope>NUCLEOTIDE SEQUENCE [LARGE SCALE GENOMIC DNA]</scope>
    <source>
        <strain evidence="3">ATCC 35417 / DSM 20613 / JCM 6297 / CCUG 15421 / P 36-108</strain>
    </source>
</reference>
<proteinExistence type="predicted"/>
<evidence type="ECO:0000256" key="1">
    <source>
        <dbReference type="SAM" id="SignalP"/>
    </source>
</evidence>
<dbReference type="STRING" id="693979.Bache_1141"/>
<keyword evidence="3" id="KW-1185">Reference proteome</keyword>
<name>E6SSN8_BACT6</name>
<protein>
    <recommendedName>
        <fullName evidence="4">Lipoprotein</fullName>
    </recommendedName>
</protein>